<organism evidence="3 4">
    <name type="scientific">Wickerhamomyces pijperi</name>
    <name type="common">Yeast</name>
    <name type="synonym">Pichia pijperi</name>
    <dbReference type="NCBI Taxonomy" id="599730"/>
    <lineage>
        <taxon>Eukaryota</taxon>
        <taxon>Fungi</taxon>
        <taxon>Dikarya</taxon>
        <taxon>Ascomycota</taxon>
        <taxon>Saccharomycotina</taxon>
        <taxon>Saccharomycetes</taxon>
        <taxon>Phaffomycetales</taxon>
        <taxon>Wickerhamomycetaceae</taxon>
        <taxon>Wickerhamomyces</taxon>
    </lineage>
</organism>
<dbReference type="GO" id="GO:0030276">
    <property type="term" value="F:clathrin binding"/>
    <property type="evidence" value="ECO:0007669"/>
    <property type="project" value="TreeGrafter"/>
</dbReference>
<dbReference type="InterPro" id="IPR013809">
    <property type="entry name" value="ENTH"/>
</dbReference>
<dbReference type="EMBL" id="JAEUBG010002263">
    <property type="protein sequence ID" value="KAH3684930.1"/>
    <property type="molecule type" value="Genomic_DNA"/>
</dbReference>
<sequence>MSRRWVRSIRNLSSSPEEIKIKEATSNDSFGPTATELNDIAVLSNSPKELKKICQVLNKRLLDTSKNWRHILKSLTVILYCIVAGSLEFVSWTKSNAYILKTLQEFQIRGNDDLAQQIRSKATKISTLLEDCNLLIEKRSKLHIFRNQMSQPATKQRSSLDINRSTDKLKLENLLPTNISSRGSYSLDLVRSDNIWDISKSPCEVVSNPILADISEE</sequence>
<comment type="caution">
    <text evidence="1">Lacks conserved residue(s) required for the propagation of feature annotation.</text>
</comment>
<dbReference type="SUPFAM" id="SSF48464">
    <property type="entry name" value="ENTH/VHS domain"/>
    <property type="match status" value="1"/>
</dbReference>
<dbReference type="Gene3D" id="1.25.40.90">
    <property type="match status" value="1"/>
</dbReference>
<keyword evidence="1" id="KW-1133">Transmembrane helix</keyword>
<proteinExistence type="predicted"/>
<dbReference type="AlphaFoldDB" id="A0A9P8Q8C6"/>
<keyword evidence="1" id="KW-0472">Membrane</keyword>
<dbReference type="Proteomes" id="UP000774326">
    <property type="component" value="Unassembled WGS sequence"/>
</dbReference>
<evidence type="ECO:0000256" key="1">
    <source>
        <dbReference type="PROSITE-ProRule" id="PRU00243"/>
    </source>
</evidence>
<dbReference type="OrthoDB" id="4033880at2759"/>
<dbReference type="PANTHER" id="PTHR12276:SF110">
    <property type="entry name" value="EPSIN-1-RELATED"/>
    <property type="match status" value="1"/>
</dbReference>
<reference evidence="3" key="2">
    <citation type="submission" date="2021-01" db="EMBL/GenBank/DDBJ databases">
        <authorList>
            <person name="Schikora-Tamarit M.A."/>
        </authorList>
    </citation>
    <scope>NUCLEOTIDE SEQUENCE</scope>
    <source>
        <strain evidence="3">CBS2887</strain>
    </source>
</reference>
<dbReference type="GO" id="GO:0007015">
    <property type="term" value="P:actin filament organization"/>
    <property type="evidence" value="ECO:0007669"/>
    <property type="project" value="TreeGrafter"/>
</dbReference>
<dbReference type="PROSITE" id="PS50942">
    <property type="entry name" value="ENTH"/>
    <property type="match status" value="1"/>
</dbReference>
<dbReference type="SMART" id="SM00273">
    <property type="entry name" value="ENTH"/>
    <property type="match status" value="1"/>
</dbReference>
<keyword evidence="4" id="KW-1185">Reference proteome</keyword>
<accession>A0A9P8Q8C6</accession>
<comment type="caution">
    <text evidence="3">The sequence shown here is derived from an EMBL/GenBank/DDBJ whole genome shotgun (WGS) entry which is preliminary data.</text>
</comment>
<evidence type="ECO:0000313" key="3">
    <source>
        <dbReference type="EMBL" id="KAH3684930.1"/>
    </source>
</evidence>
<feature type="transmembrane region" description="Helical" evidence="1">
    <location>
        <begin position="70"/>
        <end position="92"/>
    </location>
</feature>
<name>A0A9P8Q8C6_WICPI</name>
<evidence type="ECO:0000259" key="2">
    <source>
        <dbReference type="PROSITE" id="PS50942"/>
    </source>
</evidence>
<evidence type="ECO:0000313" key="4">
    <source>
        <dbReference type="Proteomes" id="UP000774326"/>
    </source>
</evidence>
<protein>
    <recommendedName>
        <fullName evidence="2">ENTH domain-containing protein</fullName>
    </recommendedName>
</protein>
<dbReference type="GO" id="GO:0005543">
    <property type="term" value="F:phospholipid binding"/>
    <property type="evidence" value="ECO:0007669"/>
    <property type="project" value="TreeGrafter"/>
</dbReference>
<reference evidence="3" key="1">
    <citation type="journal article" date="2021" name="Open Biol.">
        <title>Shared evolutionary footprints suggest mitochondrial oxidative damage underlies multiple complex I losses in fungi.</title>
        <authorList>
            <person name="Schikora-Tamarit M.A."/>
            <person name="Marcet-Houben M."/>
            <person name="Nosek J."/>
            <person name="Gabaldon T."/>
        </authorList>
    </citation>
    <scope>NUCLEOTIDE SEQUENCE</scope>
    <source>
        <strain evidence="3">CBS2887</strain>
    </source>
</reference>
<gene>
    <name evidence="3" type="ORF">WICPIJ_004098</name>
</gene>
<dbReference type="InterPro" id="IPR008942">
    <property type="entry name" value="ENTH_VHS"/>
</dbReference>
<dbReference type="GO" id="GO:0030125">
    <property type="term" value="C:clathrin vesicle coat"/>
    <property type="evidence" value="ECO:0007669"/>
    <property type="project" value="TreeGrafter"/>
</dbReference>
<dbReference type="PANTHER" id="PTHR12276">
    <property type="entry name" value="EPSIN/ENT-RELATED"/>
    <property type="match status" value="1"/>
</dbReference>
<dbReference type="GO" id="GO:0005886">
    <property type="term" value="C:plasma membrane"/>
    <property type="evidence" value="ECO:0007669"/>
    <property type="project" value="TreeGrafter"/>
</dbReference>
<keyword evidence="1" id="KW-0812">Transmembrane</keyword>
<dbReference type="Pfam" id="PF01417">
    <property type="entry name" value="ENTH"/>
    <property type="match status" value="1"/>
</dbReference>
<dbReference type="GO" id="GO:0006897">
    <property type="term" value="P:endocytosis"/>
    <property type="evidence" value="ECO:0007669"/>
    <property type="project" value="TreeGrafter"/>
</dbReference>
<dbReference type="GO" id="GO:0005768">
    <property type="term" value="C:endosome"/>
    <property type="evidence" value="ECO:0007669"/>
    <property type="project" value="TreeGrafter"/>
</dbReference>
<feature type="domain" description="ENTH" evidence="2">
    <location>
        <begin position="9"/>
        <end position="139"/>
    </location>
</feature>